<comment type="caution">
    <text evidence="4">The sequence shown here is derived from an EMBL/GenBank/DDBJ whole genome shotgun (WGS) entry which is preliminary data.</text>
</comment>
<name>A0A8J6KDI7_ELECQ</name>
<feature type="domain" description="Coiled-coil SMC6 And NSE5 INteracting (CANIN)" evidence="3">
    <location>
        <begin position="62"/>
        <end position="279"/>
    </location>
</feature>
<evidence type="ECO:0000313" key="4">
    <source>
        <dbReference type="EMBL" id="KAG9484849.1"/>
    </source>
</evidence>
<keyword evidence="5" id="KW-1185">Reference proteome</keyword>
<dbReference type="InterPro" id="IPR026161">
    <property type="entry name" value="FAM178"/>
</dbReference>
<evidence type="ECO:0000256" key="2">
    <source>
        <dbReference type="SAM" id="MobiDB-lite"/>
    </source>
</evidence>
<evidence type="ECO:0000313" key="5">
    <source>
        <dbReference type="Proteomes" id="UP000770717"/>
    </source>
</evidence>
<dbReference type="InterPro" id="IPR044276">
    <property type="entry name" value="CANIN_dom"/>
</dbReference>
<accession>A0A8J6KDI7</accession>
<dbReference type="AlphaFoldDB" id="A0A8J6KDI7"/>
<evidence type="ECO:0000256" key="1">
    <source>
        <dbReference type="ARBA" id="ARBA00010311"/>
    </source>
</evidence>
<organism evidence="4 5">
    <name type="scientific">Eleutherodactylus coqui</name>
    <name type="common">Puerto Rican coqui</name>
    <dbReference type="NCBI Taxonomy" id="57060"/>
    <lineage>
        <taxon>Eukaryota</taxon>
        <taxon>Metazoa</taxon>
        <taxon>Chordata</taxon>
        <taxon>Craniata</taxon>
        <taxon>Vertebrata</taxon>
        <taxon>Euteleostomi</taxon>
        <taxon>Amphibia</taxon>
        <taxon>Batrachia</taxon>
        <taxon>Anura</taxon>
        <taxon>Neobatrachia</taxon>
        <taxon>Hyloidea</taxon>
        <taxon>Eleutherodactylidae</taxon>
        <taxon>Eleutherodactylinae</taxon>
        <taxon>Eleutherodactylus</taxon>
        <taxon>Eleutherodactylus</taxon>
    </lineage>
</organism>
<protein>
    <recommendedName>
        <fullName evidence="3">Coiled-coil SMC6 And NSE5 INteracting (CANIN) domain-containing protein</fullName>
    </recommendedName>
</protein>
<gene>
    <name evidence="4" type="ORF">GDO78_008126</name>
</gene>
<dbReference type="Proteomes" id="UP000770717">
    <property type="component" value="Unassembled WGS sequence"/>
</dbReference>
<dbReference type="PANTHER" id="PTHR16046:SF9">
    <property type="entry name" value="SMC5-SMC6 COMPLEX LOCALIZATION FACTOR PROTEIN 2"/>
    <property type="match status" value="1"/>
</dbReference>
<reference evidence="4" key="1">
    <citation type="thesis" date="2020" institute="ProQuest LLC" country="789 East Eisenhower Parkway, Ann Arbor, MI, USA">
        <title>Comparative Genomics and Chromosome Evolution.</title>
        <authorList>
            <person name="Mudd A.B."/>
        </authorList>
    </citation>
    <scope>NUCLEOTIDE SEQUENCE</scope>
    <source>
        <strain evidence="4">HN-11 Male</strain>
        <tissue evidence="4">Kidney and liver</tissue>
    </source>
</reference>
<sequence length="438" mass="50308">MLHFCADSVQMEAVRSAALTHLILRIGRGFCIIAWRQRGINKHLKDGSVHSSIAINNGRQILFLQMVSIHPSYAVSVKLLHTLIEITCNSLTNLQEKPWTPSLLDIATVFANMGIHFDILFPLPHIRPSFSSVDLEPALPLAGLFESRQSDPVFSQVPESQIAHVIKFLGFCSTICRESFCDLEILALIVLLLKLHLEKELKDFPVMDLHCLIEALLQNIKSWETVMPEMFYAISELSTHHHNYIKLLQLIPTSVGRGRQLRKHLSLIFMSNILYGNCTDIPLDYDSQMVLLSELMAQMRPSSLVKEMQKCPENMSKTSLDLDQEAYYRTFSLLHLVNDASNSDEPPSIQRKYLQKLCTELEKHIKSDIREDTRYFYRTKVKDLVARIHGRWQELLLYSRPNQGKLHDYWQPVCDSSSPQSSQENISDEPQDFPYDDN</sequence>
<proteinExistence type="inferred from homology"/>
<dbReference type="Pfam" id="PF14816">
    <property type="entry name" value="CANIN"/>
    <property type="match status" value="1"/>
</dbReference>
<feature type="compositionally biased region" description="Acidic residues" evidence="2">
    <location>
        <begin position="426"/>
        <end position="438"/>
    </location>
</feature>
<dbReference type="OrthoDB" id="6158547at2759"/>
<dbReference type="PANTHER" id="PTHR16046">
    <property type="entry name" value="SMC5-SMC6 COMPLEX LOCALIZATION FACTOR 2"/>
    <property type="match status" value="1"/>
</dbReference>
<evidence type="ECO:0000259" key="3">
    <source>
        <dbReference type="Pfam" id="PF14816"/>
    </source>
</evidence>
<feature type="region of interest" description="Disordered" evidence="2">
    <location>
        <begin position="409"/>
        <end position="438"/>
    </location>
</feature>
<comment type="similarity">
    <text evidence="1">Belongs to the FAM178 family.</text>
</comment>
<dbReference type="EMBL" id="WNTK01000004">
    <property type="protein sequence ID" value="KAG9484849.1"/>
    <property type="molecule type" value="Genomic_DNA"/>
</dbReference>